<feature type="transmembrane region" description="Helical" evidence="7">
    <location>
        <begin position="99"/>
        <end position="118"/>
    </location>
</feature>
<reference evidence="8 9" key="1">
    <citation type="submission" date="2017-10" db="EMBL/GenBank/DDBJ databases">
        <title>Genomics of the genus Arcobacter.</title>
        <authorList>
            <person name="Perez-Cataluna A."/>
            <person name="Figueras M.J."/>
        </authorList>
    </citation>
    <scope>NUCLEOTIDE SEQUENCE [LARGE SCALE GENOMIC DNA]</scope>
    <source>
        <strain evidence="8 9">CECT 8987</strain>
    </source>
</reference>
<dbReference type="PANTHER" id="PTHR30341:SF0">
    <property type="entry name" value="NA(+)_H(+) ANTIPORTER NHAA"/>
    <property type="match status" value="1"/>
</dbReference>
<comment type="subcellular location">
    <subcellularLocation>
        <location evidence="1">Cell inner membrane</location>
        <topology evidence="1">Multi-pass membrane protein</topology>
    </subcellularLocation>
    <subcellularLocation>
        <location evidence="7">Cell membrane</location>
        <topology evidence="7">Multi-pass membrane protein</topology>
    </subcellularLocation>
</comment>
<feature type="transmembrane region" description="Helical" evidence="7">
    <location>
        <begin position="20"/>
        <end position="38"/>
    </location>
</feature>
<sequence length="429" mass="47201">MISQLKSFQRYVSKESLSGIILFIATFLAVVVANSSWGDEYYQLWHMPLGVTLGDSTISMDLTHWIDDGLMSLFFLMVGLEIKRELACGELSSVQKASFPVVAALGGMVVPALIYVGLNLDNPLGFGIPMATDIAFALGILMLLGKRVNPAIKLFLVALAVVDDLGAVLVVATVYTAEIQSQYFLPAIVIYAMMWLMNFKGITKLWPYLILGVLLWIFIHKIGIHATIAGVLLAFAVPIRSKINEIHFIESTQYAIKEFEEHSNSINLLSHKQMDALENIAYAYDNVQNPLVKLEHGLHNFSAFFIMPLFAFSNAGVVINPSTVSTHFMIVLGVVLGLVVGKPIGIFGFTYLATKMKLIQKPDEMNWSDIMAVGFLGGIGFTMSIFITHLAFLDESLIDAVKLGVFFASFIAAVIGVLLIMKNAKAREY</sequence>
<evidence type="ECO:0000256" key="5">
    <source>
        <dbReference type="ARBA" id="ARBA00022989"/>
    </source>
</evidence>
<dbReference type="Gene3D" id="1.20.1530.10">
    <property type="entry name" value="Na+/H+ antiporter like domain"/>
    <property type="match status" value="1"/>
</dbReference>
<dbReference type="EMBL" id="PDKN01000005">
    <property type="protein sequence ID" value="RXJ56493.1"/>
    <property type="molecule type" value="Genomic_DNA"/>
</dbReference>
<dbReference type="GO" id="GO:0006885">
    <property type="term" value="P:regulation of pH"/>
    <property type="evidence" value="ECO:0007669"/>
    <property type="project" value="UniProtKB-UniRule"/>
</dbReference>
<evidence type="ECO:0000313" key="9">
    <source>
        <dbReference type="Proteomes" id="UP000290657"/>
    </source>
</evidence>
<feature type="transmembrane region" description="Helical" evidence="7">
    <location>
        <begin position="328"/>
        <end position="349"/>
    </location>
</feature>
<dbReference type="AlphaFoldDB" id="A0A4Q0XSP7"/>
<dbReference type="RefSeq" id="WP_128996469.1">
    <property type="nucleotide sequence ID" value="NZ_PDKN01000005.1"/>
</dbReference>
<organism evidence="8 9">
    <name type="scientific">Candidatus Marinarcus aquaticus</name>
    <dbReference type="NCBI Taxonomy" id="2044504"/>
    <lineage>
        <taxon>Bacteria</taxon>
        <taxon>Pseudomonadati</taxon>
        <taxon>Campylobacterota</taxon>
        <taxon>Epsilonproteobacteria</taxon>
        <taxon>Campylobacterales</taxon>
        <taxon>Arcobacteraceae</taxon>
        <taxon>Candidatus Marinarcus</taxon>
    </lineage>
</organism>
<keyword evidence="4 7" id="KW-0812">Transmembrane</keyword>
<protein>
    <recommendedName>
        <fullName evidence="7">Na(+)/H(+) antiporter NhaA</fullName>
    </recommendedName>
    <alternativeName>
        <fullName evidence="7">Sodium/proton antiporter NhaA</fullName>
    </alternativeName>
</protein>
<feature type="transmembrane region" description="Helical" evidence="7">
    <location>
        <begin position="124"/>
        <end position="144"/>
    </location>
</feature>
<dbReference type="NCBIfam" id="TIGR00773">
    <property type="entry name" value="NhaA"/>
    <property type="match status" value="1"/>
</dbReference>
<dbReference type="HAMAP" id="MF_01844">
    <property type="entry name" value="NhaA"/>
    <property type="match status" value="1"/>
</dbReference>
<feature type="transmembrane region" description="Helical" evidence="7">
    <location>
        <begin position="156"/>
        <end position="177"/>
    </location>
</feature>
<feature type="transmembrane region" description="Helical" evidence="7">
    <location>
        <begin position="403"/>
        <end position="421"/>
    </location>
</feature>
<keyword evidence="5 7" id="KW-1133">Transmembrane helix</keyword>
<evidence type="ECO:0000256" key="3">
    <source>
        <dbReference type="ARBA" id="ARBA00022519"/>
    </source>
</evidence>
<dbReference type="GO" id="GO:0005886">
    <property type="term" value="C:plasma membrane"/>
    <property type="evidence" value="ECO:0007669"/>
    <property type="project" value="UniProtKB-SubCell"/>
</dbReference>
<evidence type="ECO:0000256" key="4">
    <source>
        <dbReference type="ARBA" id="ARBA00022692"/>
    </source>
</evidence>
<accession>A0A4Q0XSP7</accession>
<dbReference type="PANTHER" id="PTHR30341">
    <property type="entry name" value="SODIUM ION/PROTON ANTIPORTER NHAA-RELATED"/>
    <property type="match status" value="1"/>
</dbReference>
<dbReference type="OrthoDB" id="9808135at2"/>
<evidence type="ECO:0000256" key="1">
    <source>
        <dbReference type="ARBA" id="ARBA00004429"/>
    </source>
</evidence>
<dbReference type="GO" id="GO:0015385">
    <property type="term" value="F:sodium:proton antiporter activity"/>
    <property type="evidence" value="ECO:0007669"/>
    <property type="project" value="UniProtKB-UniRule"/>
</dbReference>
<feature type="transmembrane region" description="Helical" evidence="7">
    <location>
        <begin position="370"/>
        <end position="391"/>
    </location>
</feature>
<keyword evidence="7" id="KW-0739">Sodium transport</keyword>
<feature type="transmembrane region" description="Helical" evidence="7">
    <location>
        <begin position="206"/>
        <end position="235"/>
    </location>
</feature>
<comment type="similarity">
    <text evidence="7">Belongs to the NhaA Na(+)/H(+) (TC 2.A.33) antiporter family.</text>
</comment>
<keyword evidence="7" id="KW-0915">Sodium</keyword>
<keyword evidence="7" id="KW-0050">Antiport</keyword>
<keyword evidence="2 7" id="KW-1003">Cell membrane</keyword>
<comment type="catalytic activity">
    <reaction evidence="7">
        <text>Na(+)(in) + 2 H(+)(out) = Na(+)(out) + 2 H(+)(in)</text>
        <dbReference type="Rhea" id="RHEA:29251"/>
        <dbReference type="ChEBI" id="CHEBI:15378"/>
        <dbReference type="ChEBI" id="CHEBI:29101"/>
    </reaction>
</comment>
<proteinExistence type="inferred from homology"/>
<dbReference type="InterPro" id="IPR004670">
    <property type="entry name" value="NhaA"/>
</dbReference>
<name>A0A4Q0XSP7_9BACT</name>
<dbReference type="Pfam" id="PF06965">
    <property type="entry name" value="Na_H_antiport_1"/>
    <property type="match status" value="1"/>
</dbReference>
<keyword evidence="3" id="KW-0997">Cell inner membrane</keyword>
<evidence type="ECO:0000256" key="2">
    <source>
        <dbReference type="ARBA" id="ARBA00022475"/>
    </source>
</evidence>
<evidence type="ECO:0000256" key="6">
    <source>
        <dbReference type="ARBA" id="ARBA00023136"/>
    </source>
</evidence>
<comment type="function">
    <text evidence="7">Na(+)/H(+) antiporter that extrudes sodium in exchange for external protons.</text>
</comment>
<dbReference type="Proteomes" id="UP000290657">
    <property type="component" value="Unassembled WGS sequence"/>
</dbReference>
<dbReference type="InterPro" id="IPR023171">
    <property type="entry name" value="Na/H_antiporter_dom_sf"/>
</dbReference>
<keyword evidence="6 7" id="KW-0472">Membrane</keyword>
<gene>
    <name evidence="7 8" type="primary">nhaA</name>
    <name evidence="8" type="ORF">CRV04_08770</name>
</gene>
<keyword evidence="7" id="KW-0813">Transport</keyword>
<evidence type="ECO:0000313" key="8">
    <source>
        <dbReference type="EMBL" id="RXJ56493.1"/>
    </source>
</evidence>
<comment type="caution">
    <text evidence="8">The sequence shown here is derived from an EMBL/GenBank/DDBJ whole genome shotgun (WGS) entry which is preliminary data.</text>
</comment>
<evidence type="ECO:0000256" key="7">
    <source>
        <dbReference type="HAMAP-Rule" id="MF_01844"/>
    </source>
</evidence>
<keyword evidence="7" id="KW-0406">Ion transport</keyword>
<keyword evidence="9" id="KW-1185">Reference proteome</keyword>
<feature type="transmembrane region" description="Helical" evidence="7">
    <location>
        <begin position="183"/>
        <end position="199"/>
    </location>
</feature>